<comment type="subcellular location">
    <subcellularLocation>
        <location evidence="1">Membrane</location>
        <topology evidence="1">Multi-pass membrane protein</topology>
    </subcellularLocation>
</comment>
<organism evidence="7 8">
    <name type="scientific">Kiloniella laminariae</name>
    <dbReference type="NCBI Taxonomy" id="454162"/>
    <lineage>
        <taxon>Bacteria</taxon>
        <taxon>Pseudomonadati</taxon>
        <taxon>Pseudomonadota</taxon>
        <taxon>Alphaproteobacteria</taxon>
        <taxon>Rhodospirillales</taxon>
        <taxon>Kiloniellaceae</taxon>
        <taxon>Kiloniella</taxon>
    </lineage>
</organism>
<feature type="transmembrane region" description="Helical" evidence="6">
    <location>
        <begin position="54"/>
        <end position="74"/>
    </location>
</feature>
<evidence type="ECO:0000313" key="8">
    <source>
        <dbReference type="Proteomes" id="UP001069802"/>
    </source>
</evidence>
<accession>A0ABT4LDL7</accession>
<keyword evidence="4 6" id="KW-1133">Transmembrane helix</keyword>
<dbReference type="EMBL" id="JAPWGY010000001">
    <property type="protein sequence ID" value="MCZ4279194.1"/>
    <property type="molecule type" value="Genomic_DNA"/>
</dbReference>
<protein>
    <submittedName>
        <fullName evidence="7">MFS transporter</fullName>
    </submittedName>
</protein>
<name>A0ABT4LDL7_9PROT</name>
<comment type="caution">
    <text evidence="7">The sequence shown here is derived from an EMBL/GenBank/DDBJ whole genome shotgun (WGS) entry which is preliminary data.</text>
</comment>
<dbReference type="InterPro" id="IPR050930">
    <property type="entry name" value="MFS_Vesicular_Transporter"/>
</dbReference>
<evidence type="ECO:0000256" key="5">
    <source>
        <dbReference type="ARBA" id="ARBA00023136"/>
    </source>
</evidence>
<feature type="transmembrane region" description="Helical" evidence="6">
    <location>
        <begin position="144"/>
        <end position="165"/>
    </location>
</feature>
<keyword evidence="2" id="KW-0813">Transport</keyword>
<evidence type="ECO:0000313" key="7">
    <source>
        <dbReference type="EMBL" id="MCZ4279194.1"/>
    </source>
</evidence>
<feature type="transmembrane region" description="Helical" evidence="6">
    <location>
        <begin position="105"/>
        <end position="132"/>
    </location>
</feature>
<keyword evidence="3 6" id="KW-0812">Transmembrane</keyword>
<feature type="transmembrane region" description="Helical" evidence="6">
    <location>
        <begin position="371"/>
        <end position="390"/>
    </location>
</feature>
<dbReference type="PANTHER" id="PTHR23506:SF23">
    <property type="entry name" value="GH10249P"/>
    <property type="match status" value="1"/>
</dbReference>
<dbReference type="Pfam" id="PF07690">
    <property type="entry name" value="MFS_1"/>
    <property type="match status" value="1"/>
</dbReference>
<feature type="transmembrane region" description="Helical" evidence="6">
    <location>
        <begin position="220"/>
        <end position="241"/>
    </location>
</feature>
<dbReference type="SUPFAM" id="SSF103473">
    <property type="entry name" value="MFS general substrate transporter"/>
    <property type="match status" value="1"/>
</dbReference>
<feature type="transmembrane region" description="Helical" evidence="6">
    <location>
        <begin position="81"/>
        <end position="99"/>
    </location>
</feature>
<evidence type="ECO:0000256" key="2">
    <source>
        <dbReference type="ARBA" id="ARBA00022448"/>
    </source>
</evidence>
<proteinExistence type="predicted"/>
<feature type="transmembrane region" description="Helical" evidence="6">
    <location>
        <begin position="253"/>
        <end position="272"/>
    </location>
</feature>
<dbReference type="PANTHER" id="PTHR23506">
    <property type="entry name" value="GH10249P"/>
    <property type="match status" value="1"/>
</dbReference>
<keyword evidence="5 6" id="KW-0472">Membrane</keyword>
<keyword evidence="8" id="KW-1185">Reference proteome</keyword>
<evidence type="ECO:0000256" key="6">
    <source>
        <dbReference type="SAM" id="Phobius"/>
    </source>
</evidence>
<dbReference type="InterPro" id="IPR011701">
    <property type="entry name" value="MFS"/>
</dbReference>
<reference evidence="7" key="1">
    <citation type="submission" date="2022-12" db="EMBL/GenBank/DDBJ databases">
        <title>Bacterial isolates from different developmental stages of Nematostella vectensis.</title>
        <authorList>
            <person name="Fraune S."/>
        </authorList>
    </citation>
    <scope>NUCLEOTIDE SEQUENCE</scope>
    <source>
        <strain evidence="7">G21630-S1</strain>
    </source>
</reference>
<dbReference type="Gene3D" id="1.20.1250.20">
    <property type="entry name" value="MFS general substrate transporter like domains"/>
    <property type="match status" value="1"/>
</dbReference>
<dbReference type="Proteomes" id="UP001069802">
    <property type="component" value="Unassembled WGS sequence"/>
</dbReference>
<evidence type="ECO:0000256" key="4">
    <source>
        <dbReference type="ARBA" id="ARBA00022989"/>
    </source>
</evidence>
<dbReference type="InterPro" id="IPR036259">
    <property type="entry name" value="MFS_trans_sf"/>
</dbReference>
<sequence length="410" mass="44923">MFVRHPVWLQNATRPGSETFALVFAAESLSRSIISSVIPIQLLRVLGDSQQVSVLYFTASCVGMVFALFLPMIVGIIPRRWVYTFGAVGFIIAAFFLMMEDETSLVIGMIARVVGLVSTTICMNLYILDFIARRDLSRSEPTRIFYSALSWSVGPVCGALLMQWWGMWAPFAVSAGCAAVMLGYFWCLRLGGGLAITAGSRRRAPNPLSSIRQFIRQPRLNMAWIIAFCRASWWSMFFIYTPIYAVESGLGEIIGGLIVSGGNACLFLLPIWARIARRIGARKVLMIAFIVAGTGTSLVAFMNGYAYLGVGLLLIAALGMSFQDAIGNLPFMVAVRPRERSEMTSVFMTYRDASELVPPGVYALLLRSFDLSAVFLATGALMFGIVGIASRVHPRVGKDRVIDKIAAPAE</sequence>
<feature type="transmembrane region" description="Helical" evidence="6">
    <location>
        <begin position="171"/>
        <end position="199"/>
    </location>
</feature>
<evidence type="ECO:0000256" key="1">
    <source>
        <dbReference type="ARBA" id="ARBA00004141"/>
    </source>
</evidence>
<dbReference type="RefSeq" id="WP_269421409.1">
    <property type="nucleotide sequence ID" value="NZ_JAPWGY010000001.1"/>
</dbReference>
<feature type="transmembrane region" description="Helical" evidence="6">
    <location>
        <begin position="20"/>
        <end position="42"/>
    </location>
</feature>
<evidence type="ECO:0000256" key="3">
    <source>
        <dbReference type="ARBA" id="ARBA00022692"/>
    </source>
</evidence>
<gene>
    <name evidence="7" type="ORF">O4H49_00300</name>
</gene>